<evidence type="ECO:0000313" key="1">
    <source>
        <dbReference type="EMBL" id="OFI06305.1"/>
    </source>
</evidence>
<reference evidence="1 2" key="1">
    <citation type="submission" date="2016-06" db="EMBL/GenBank/DDBJ databases">
        <title>Genome sequence of Clostridium acetireducens DSM 10703.</title>
        <authorList>
            <person name="Poehlein A."/>
            <person name="Fluechter S."/>
            <person name="Duerre P."/>
            <person name="Daniel R."/>
        </authorList>
    </citation>
    <scope>NUCLEOTIDE SEQUENCE [LARGE SCALE GENOMIC DNA]</scope>
    <source>
        <strain evidence="1 2">DSM 10703</strain>
    </source>
</reference>
<accession>A0A1E8EZJ5</accession>
<proteinExistence type="predicted"/>
<dbReference type="AlphaFoldDB" id="A0A1E8EZJ5"/>
<dbReference type="Proteomes" id="UP000175744">
    <property type="component" value="Unassembled WGS sequence"/>
</dbReference>
<keyword evidence="2" id="KW-1185">Reference proteome</keyword>
<organism evidence="1 2">
    <name type="scientific">Clostridium acetireducens DSM 10703</name>
    <dbReference type="NCBI Taxonomy" id="1121290"/>
    <lineage>
        <taxon>Bacteria</taxon>
        <taxon>Bacillati</taxon>
        <taxon>Bacillota</taxon>
        <taxon>Clostridia</taxon>
        <taxon>Eubacteriales</taxon>
        <taxon>Clostridiaceae</taxon>
        <taxon>Clostridium</taxon>
    </lineage>
</organism>
<dbReference type="OrthoDB" id="9802617at2"/>
<sequence length="209" mass="24717">MAELLFKNLPSLLNDMEQKGWIIDSFLFRYKEEGYFVILTLYRENQRKPSKYAKAKVEFVKRSNINDSINGYIDFYNVYFHSKKEFCDFFGVKIGNANRDLFKGFSKLFANFIPKEKKFNKNDTEKRLIGSRAEGNNPKAIYCYDVHRNGKKENGSLNQRSIENSNKAQSLRPEIYEHYCGDMNLSFFFSDNWEDEKSDEEIMAIFANR</sequence>
<gene>
    <name evidence="1" type="ORF">CLOACE_10780</name>
</gene>
<dbReference type="RefSeq" id="WP_070110010.1">
    <property type="nucleotide sequence ID" value="NZ_LZFO01000012.1"/>
</dbReference>
<comment type="caution">
    <text evidence="1">The sequence shown here is derived from an EMBL/GenBank/DDBJ whole genome shotgun (WGS) entry which is preliminary data.</text>
</comment>
<protein>
    <submittedName>
        <fullName evidence="1">Uncharacterized protein</fullName>
    </submittedName>
</protein>
<dbReference type="EMBL" id="LZFO01000012">
    <property type="protein sequence ID" value="OFI06305.1"/>
    <property type="molecule type" value="Genomic_DNA"/>
</dbReference>
<dbReference type="Pfam" id="PF19503">
    <property type="entry name" value="DUF6037"/>
    <property type="match status" value="1"/>
</dbReference>
<evidence type="ECO:0000313" key="2">
    <source>
        <dbReference type="Proteomes" id="UP000175744"/>
    </source>
</evidence>
<dbReference type="InterPro" id="IPR046100">
    <property type="entry name" value="DUF6037"/>
</dbReference>
<name>A0A1E8EZJ5_9CLOT</name>